<evidence type="ECO:0000313" key="3">
    <source>
        <dbReference type="Proteomes" id="UP001143307"/>
    </source>
</evidence>
<dbReference type="RefSeq" id="WP_423243988.1">
    <property type="nucleotide sequence ID" value="NZ_SHNP01000010.1"/>
</dbReference>
<proteinExistence type="predicted"/>
<evidence type="ECO:0000313" key="2">
    <source>
        <dbReference type="EMBL" id="MCX2975624.1"/>
    </source>
</evidence>
<dbReference type="InterPro" id="IPR012903">
    <property type="entry name" value="Nif11"/>
</dbReference>
<name>A0ABT3T044_9GAMM</name>
<gene>
    <name evidence="2" type="ORF">EYC87_18750</name>
</gene>
<dbReference type="EMBL" id="SHNP01000010">
    <property type="protein sequence ID" value="MCX2975624.1"/>
    <property type="molecule type" value="Genomic_DNA"/>
</dbReference>
<reference evidence="2" key="1">
    <citation type="submission" date="2019-02" db="EMBL/GenBank/DDBJ databases">
        <authorList>
            <person name="Li S.-H."/>
        </authorList>
    </citation>
    <scope>NUCLEOTIDE SEQUENCE</scope>
    <source>
        <strain evidence="2">IMCC8485</strain>
    </source>
</reference>
<sequence>MMSIENAKALIKKAKKDKELAEKLEAAGRLQ</sequence>
<dbReference type="Proteomes" id="UP001143307">
    <property type="component" value="Unassembled WGS sequence"/>
</dbReference>
<evidence type="ECO:0000259" key="1">
    <source>
        <dbReference type="Pfam" id="PF07862"/>
    </source>
</evidence>
<dbReference type="Pfam" id="PF07862">
    <property type="entry name" value="Nif11"/>
    <property type="match status" value="1"/>
</dbReference>
<comment type="caution">
    <text evidence="2">The sequence shown here is derived from an EMBL/GenBank/DDBJ whole genome shotgun (WGS) entry which is preliminary data.</text>
</comment>
<feature type="domain" description="Nif11" evidence="1">
    <location>
        <begin position="2"/>
        <end position="28"/>
    </location>
</feature>
<protein>
    <submittedName>
        <fullName evidence="2">Nif11 family protein</fullName>
    </submittedName>
</protein>
<keyword evidence="3" id="KW-1185">Reference proteome</keyword>
<organism evidence="2 3">
    <name type="scientific">Candidatus Seongchinamella marina</name>
    <dbReference type="NCBI Taxonomy" id="2518990"/>
    <lineage>
        <taxon>Bacteria</taxon>
        <taxon>Pseudomonadati</taxon>
        <taxon>Pseudomonadota</taxon>
        <taxon>Gammaproteobacteria</taxon>
        <taxon>Cellvibrionales</taxon>
        <taxon>Halieaceae</taxon>
        <taxon>Seongchinamella</taxon>
    </lineage>
</organism>
<accession>A0ABT3T044</accession>